<sequence>MKNHPTFKFIIILFICVLGTTTGCKKNLLDTQPLSTISDATFWNTAKDATLALNGVYDSGSGYTGYNFWAGTSMVNLDLMAGNGSEKESIPDHFTDGSSIQLILLSGHITHRPMFR</sequence>
<dbReference type="InterPro" id="IPR011990">
    <property type="entry name" value="TPR-like_helical_dom_sf"/>
</dbReference>
<dbReference type="SUPFAM" id="SSF48452">
    <property type="entry name" value="TPR-like"/>
    <property type="match status" value="1"/>
</dbReference>
<name>A0A521BPY7_9SPHI</name>
<dbReference type="Proteomes" id="UP000320300">
    <property type="component" value="Unassembled WGS sequence"/>
</dbReference>
<dbReference type="EMBL" id="FXTN01000002">
    <property type="protein sequence ID" value="SMO49169.1"/>
    <property type="molecule type" value="Genomic_DNA"/>
</dbReference>
<proteinExistence type="predicted"/>
<evidence type="ECO:0000313" key="1">
    <source>
        <dbReference type="EMBL" id="SMO49169.1"/>
    </source>
</evidence>
<dbReference type="Gene3D" id="1.25.40.390">
    <property type="match status" value="1"/>
</dbReference>
<dbReference type="PROSITE" id="PS51257">
    <property type="entry name" value="PROKAR_LIPOPROTEIN"/>
    <property type="match status" value="1"/>
</dbReference>
<dbReference type="RefSeq" id="WP_142527160.1">
    <property type="nucleotide sequence ID" value="NZ_CBCSJO010000003.1"/>
</dbReference>
<reference evidence="1 2" key="1">
    <citation type="submission" date="2017-05" db="EMBL/GenBank/DDBJ databases">
        <authorList>
            <person name="Varghese N."/>
            <person name="Submissions S."/>
        </authorList>
    </citation>
    <scope>NUCLEOTIDE SEQUENCE [LARGE SCALE GENOMIC DNA]</scope>
    <source>
        <strain evidence="1 2">DSM 19036</strain>
    </source>
</reference>
<evidence type="ECO:0008006" key="3">
    <source>
        <dbReference type="Google" id="ProtNLM"/>
    </source>
</evidence>
<accession>A0A521BPY7</accession>
<dbReference type="OrthoDB" id="5694214at2"/>
<dbReference type="AlphaFoldDB" id="A0A521BPY7"/>
<keyword evidence="2" id="KW-1185">Reference proteome</keyword>
<organism evidence="1 2">
    <name type="scientific">Pedobacter westerhofensis</name>
    <dbReference type="NCBI Taxonomy" id="425512"/>
    <lineage>
        <taxon>Bacteria</taxon>
        <taxon>Pseudomonadati</taxon>
        <taxon>Bacteroidota</taxon>
        <taxon>Sphingobacteriia</taxon>
        <taxon>Sphingobacteriales</taxon>
        <taxon>Sphingobacteriaceae</taxon>
        <taxon>Pedobacter</taxon>
    </lineage>
</organism>
<evidence type="ECO:0000313" key="2">
    <source>
        <dbReference type="Proteomes" id="UP000320300"/>
    </source>
</evidence>
<protein>
    <recommendedName>
        <fullName evidence="3">RagB/SusD family nutrient uptake outer membrane protein</fullName>
    </recommendedName>
</protein>
<gene>
    <name evidence="1" type="ORF">SAMN06265348_102515</name>
</gene>